<dbReference type="FunFam" id="1.10.20.10:FF:000103">
    <property type="entry name" value="Histone H2A type 1"/>
    <property type="match status" value="1"/>
</dbReference>
<dbReference type="InterPro" id="IPR032454">
    <property type="entry name" value="Histone_H2A_C"/>
</dbReference>
<dbReference type="GO" id="GO:0005634">
    <property type="term" value="C:nucleus"/>
    <property type="evidence" value="ECO:0007669"/>
    <property type="project" value="UniProtKB-SubCell"/>
</dbReference>
<dbReference type="InterPro" id="IPR009072">
    <property type="entry name" value="Histone-fold"/>
</dbReference>
<feature type="domain" description="Core Histone H2A/H2B/H3" evidence="10">
    <location>
        <begin position="32"/>
        <end position="111"/>
    </location>
</feature>
<feature type="region of interest" description="Disordered" evidence="9">
    <location>
        <begin position="1"/>
        <end position="44"/>
    </location>
</feature>
<evidence type="ECO:0000313" key="12">
    <source>
        <dbReference type="EMBL" id="EZG80164.1"/>
    </source>
</evidence>
<dbReference type="OMA" id="HKKTRIN"/>
<dbReference type="RefSeq" id="XP_011134321.1">
    <property type="nucleotide sequence ID" value="XM_011136019.1"/>
</dbReference>
<reference evidence="12" key="1">
    <citation type="submission" date="2013-12" db="EMBL/GenBank/DDBJ databases">
        <authorList>
            <person name="Omoto C.K."/>
            <person name="Sibley D."/>
            <person name="Venepally P."/>
            <person name="Hadjithomas M."/>
            <person name="Karamycheva S."/>
            <person name="Brunk B."/>
            <person name="Roos D."/>
            <person name="Caler E."/>
            <person name="Lorenzi H."/>
        </authorList>
    </citation>
    <scope>NUCLEOTIDE SEQUENCE</scope>
</reference>
<evidence type="ECO:0000256" key="5">
    <source>
        <dbReference type="ARBA" id="ARBA00023125"/>
    </source>
</evidence>
<dbReference type="InterPro" id="IPR002119">
    <property type="entry name" value="Histone_H2A"/>
</dbReference>
<dbReference type="GO" id="GO:0003677">
    <property type="term" value="F:DNA binding"/>
    <property type="evidence" value="ECO:0007669"/>
    <property type="project" value="UniProtKB-KW"/>
</dbReference>
<dbReference type="Pfam" id="PF16211">
    <property type="entry name" value="Histone_H2A_C"/>
    <property type="match status" value="1"/>
</dbReference>
<evidence type="ECO:0000256" key="2">
    <source>
        <dbReference type="ARBA" id="ARBA00004286"/>
    </source>
</evidence>
<dbReference type="Pfam" id="PF00125">
    <property type="entry name" value="Histone"/>
    <property type="match status" value="1"/>
</dbReference>
<evidence type="ECO:0000259" key="10">
    <source>
        <dbReference type="Pfam" id="PF00125"/>
    </source>
</evidence>
<dbReference type="EMBL" id="AFNH02000165">
    <property type="protein sequence ID" value="EZG80164.1"/>
    <property type="molecule type" value="Genomic_DNA"/>
</dbReference>
<dbReference type="GeneID" id="22911049"/>
<evidence type="ECO:0000256" key="6">
    <source>
        <dbReference type="ARBA" id="ARBA00023242"/>
    </source>
</evidence>
<keyword evidence="7 8" id="KW-0544">Nucleosome core</keyword>
<comment type="subunit">
    <text evidence="8">The nucleosome is a histone octamer containing two molecules each of H2A, H2B, H3 and H4 assembled in one H3-H4 heterotetramer and two H2A-H2B heterodimers. The octamer wraps approximately 147 bp of DNA.</text>
</comment>
<dbReference type="GO" id="GO:0000786">
    <property type="term" value="C:nucleosome"/>
    <property type="evidence" value="ECO:0007669"/>
    <property type="project" value="UniProtKB-KW"/>
</dbReference>
<name>A0A023BBN7_GRENI</name>
<dbReference type="PRINTS" id="PR00620">
    <property type="entry name" value="HISTONEH2A"/>
</dbReference>
<organism evidence="12 13">
    <name type="scientific">Gregarina niphandrodes</name>
    <name type="common">Septate eugregarine</name>
    <dbReference type="NCBI Taxonomy" id="110365"/>
    <lineage>
        <taxon>Eukaryota</taxon>
        <taxon>Sar</taxon>
        <taxon>Alveolata</taxon>
        <taxon>Apicomplexa</taxon>
        <taxon>Conoidasida</taxon>
        <taxon>Gregarinasina</taxon>
        <taxon>Eugregarinorida</taxon>
        <taxon>Gregarinidae</taxon>
        <taxon>Gregarina</taxon>
    </lineage>
</organism>
<dbReference type="Proteomes" id="UP000019763">
    <property type="component" value="Unassembled WGS sequence"/>
</dbReference>
<dbReference type="SMART" id="SM00414">
    <property type="entry name" value="H2A"/>
    <property type="match status" value="1"/>
</dbReference>
<evidence type="ECO:0000256" key="1">
    <source>
        <dbReference type="ARBA" id="ARBA00004123"/>
    </source>
</evidence>
<dbReference type="eggNOG" id="KOG1756">
    <property type="taxonomic scope" value="Eukaryota"/>
</dbReference>
<evidence type="ECO:0000313" key="13">
    <source>
        <dbReference type="Proteomes" id="UP000019763"/>
    </source>
</evidence>
<evidence type="ECO:0000259" key="11">
    <source>
        <dbReference type="Pfam" id="PF16211"/>
    </source>
</evidence>
<dbReference type="Gene3D" id="1.10.20.10">
    <property type="entry name" value="Histone, subunit A"/>
    <property type="match status" value="1"/>
</dbReference>
<gene>
    <name evidence="12" type="ORF">GNI_022370</name>
</gene>
<feature type="domain" description="Histone H2A C-terminal" evidence="11">
    <location>
        <begin position="113"/>
        <end position="146"/>
    </location>
</feature>
<dbReference type="PROSITE" id="PS00046">
    <property type="entry name" value="HISTONE_H2A"/>
    <property type="match status" value="1"/>
</dbReference>
<sequence>MASPSGTQNTPVVRNSEKNVGRGKSKGGKRSSAGKSQSKSERAGLVFPVGRTARLIREGNYAPRVGVGAPIYLAAVLEYLTAELLEIAGAVAKDLKKNRIVPRHLALAIRGDEELSQLLGHVTIAAGGVPPQVNEALLPKKSGKKGASQEE</sequence>
<dbReference type="PANTHER" id="PTHR23430">
    <property type="entry name" value="HISTONE H2A"/>
    <property type="match status" value="1"/>
</dbReference>
<dbReference type="SUPFAM" id="SSF47113">
    <property type="entry name" value="Histone-fold"/>
    <property type="match status" value="1"/>
</dbReference>
<keyword evidence="4 8" id="KW-0158">Chromosome</keyword>
<dbReference type="VEuPathDB" id="CryptoDB:GNI_022370"/>
<comment type="subcellular location">
    <subcellularLocation>
        <location evidence="2">Chromosome</location>
    </subcellularLocation>
    <subcellularLocation>
        <location evidence="1 8">Nucleus</location>
    </subcellularLocation>
</comment>
<accession>A0A023BBN7</accession>
<dbReference type="GO" id="GO:0030527">
    <property type="term" value="F:structural constituent of chromatin"/>
    <property type="evidence" value="ECO:0007669"/>
    <property type="project" value="InterPro"/>
</dbReference>
<keyword evidence="6 8" id="KW-0539">Nucleus</keyword>
<keyword evidence="13" id="KW-1185">Reference proteome</keyword>
<dbReference type="AlphaFoldDB" id="A0A023BBN7"/>
<proteinExistence type="inferred from homology"/>
<dbReference type="InterPro" id="IPR007125">
    <property type="entry name" value="H2A/H2B/H3"/>
</dbReference>
<protein>
    <recommendedName>
        <fullName evidence="8">Histone H2A</fullName>
    </recommendedName>
</protein>
<evidence type="ECO:0000256" key="8">
    <source>
        <dbReference type="RuleBase" id="RU003767"/>
    </source>
</evidence>
<comment type="similarity">
    <text evidence="3 8">Belongs to the histone H2A family.</text>
</comment>
<evidence type="ECO:0000256" key="3">
    <source>
        <dbReference type="ARBA" id="ARBA00010691"/>
    </source>
</evidence>
<dbReference type="OrthoDB" id="193243at2759"/>
<feature type="compositionally biased region" description="Polar residues" evidence="9">
    <location>
        <begin position="1"/>
        <end position="13"/>
    </location>
</feature>
<evidence type="ECO:0000256" key="7">
    <source>
        <dbReference type="ARBA" id="ARBA00023269"/>
    </source>
</evidence>
<dbReference type="GO" id="GO:0046982">
    <property type="term" value="F:protein heterodimerization activity"/>
    <property type="evidence" value="ECO:0007669"/>
    <property type="project" value="InterPro"/>
</dbReference>
<evidence type="ECO:0000256" key="9">
    <source>
        <dbReference type="SAM" id="MobiDB-lite"/>
    </source>
</evidence>
<keyword evidence="5 8" id="KW-0238">DNA-binding</keyword>
<dbReference type="InterPro" id="IPR032458">
    <property type="entry name" value="Histone_H2A_CS"/>
</dbReference>
<comment type="caution">
    <text evidence="12">The sequence shown here is derived from an EMBL/GenBank/DDBJ whole genome shotgun (WGS) entry which is preliminary data.</text>
</comment>
<evidence type="ECO:0000256" key="4">
    <source>
        <dbReference type="ARBA" id="ARBA00022454"/>
    </source>
</evidence>
<dbReference type="CDD" id="cd00074">
    <property type="entry name" value="HFD_H2A"/>
    <property type="match status" value="1"/>
</dbReference>